<name>A0A816F6H6_ADIRI</name>
<sequence>MNFSQNQHLHDEQKQSSQQDLVELHDRVKRFERTLEVLKQEQPKDHDKELIKRALAKQASKDAIEYQKLLKKKNDEIKQLSIQLQELSTANHLGIALRQINIEKLHLERRLLASRTTSALNSTANIG</sequence>
<accession>A0A816F6H6</accession>
<dbReference type="AlphaFoldDB" id="A0A816F6H6"/>
<feature type="region of interest" description="Disordered" evidence="1">
    <location>
        <begin position="1"/>
        <end position="20"/>
    </location>
</feature>
<evidence type="ECO:0000256" key="1">
    <source>
        <dbReference type="SAM" id="MobiDB-lite"/>
    </source>
</evidence>
<dbReference type="EMBL" id="CAJNOR010010659">
    <property type="protein sequence ID" value="CAF1655686.1"/>
    <property type="molecule type" value="Genomic_DNA"/>
</dbReference>
<evidence type="ECO:0000313" key="2">
    <source>
        <dbReference type="EMBL" id="CAF1655686.1"/>
    </source>
</evidence>
<dbReference type="Proteomes" id="UP000663828">
    <property type="component" value="Unassembled WGS sequence"/>
</dbReference>
<feature type="non-terminal residue" evidence="2">
    <location>
        <position position="1"/>
    </location>
</feature>
<organism evidence="2 3">
    <name type="scientific">Adineta ricciae</name>
    <name type="common">Rotifer</name>
    <dbReference type="NCBI Taxonomy" id="249248"/>
    <lineage>
        <taxon>Eukaryota</taxon>
        <taxon>Metazoa</taxon>
        <taxon>Spiralia</taxon>
        <taxon>Gnathifera</taxon>
        <taxon>Rotifera</taxon>
        <taxon>Eurotatoria</taxon>
        <taxon>Bdelloidea</taxon>
        <taxon>Adinetida</taxon>
        <taxon>Adinetidae</taxon>
        <taxon>Adineta</taxon>
    </lineage>
</organism>
<proteinExistence type="predicted"/>
<reference evidence="2" key="1">
    <citation type="submission" date="2021-02" db="EMBL/GenBank/DDBJ databases">
        <authorList>
            <person name="Nowell W R."/>
        </authorList>
    </citation>
    <scope>NUCLEOTIDE SEQUENCE</scope>
</reference>
<gene>
    <name evidence="2" type="ORF">XAT740_LOCUS55864</name>
</gene>
<comment type="caution">
    <text evidence="2">The sequence shown here is derived from an EMBL/GenBank/DDBJ whole genome shotgun (WGS) entry which is preliminary data.</text>
</comment>
<evidence type="ECO:0000313" key="3">
    <source>
        <dbReference type="Proteomes" id="UP000663828"/>
    </source>
</evidence>
<keyword evidence="3" id="KW-1185">Reference proteome</keyword>
<protein>
    <submittedName>
        <fullName evidence="2">Uncharacterized protein</fullName>
    </submittedName>
</protein>